<sequence>MVDGMRGSHVDPILVDPGGRAWSSSGTREPSARRASSAATGRVFRSYARQLASHAGCSRVRSTALRDARTGVEPAWLSGSPGGARAANERTQAIPWVRA</sequence>
<evidence type="ECO:0000313" key="3">
    <source>
        <dbReference type="Proteomes" id="UP000680750"/>
    </source>
</evidence>
<dbReference type="Proteomes" id="UP000680750">
    <property type="component" value="Chromosome"/>
</dbReference>
<accession>A0A810L0T2</accession>
<dbReference type="AlphaFoldDB" id="A0A810L0T2"/>
<keyword evidence="3" id="KW-1185">Reference proteome</keyword>
<proteinExistence type="predicted"/>
<protein>
    <submittedName>
        <fullName evidence="2">Uncharacterized protein</fullName>
    </submittedName>
</protein>
<feature type="region of interest" description="Disordered" evidence="1">
    <location>
        <begin position="1"/>
        <end position="40"/>
    </location>
</feature>
<name>A0A810L0T2_9ACTN</name>
<dbReference type="KEGG" id="aser:Asera_21940"/>
<evidence type="ECO:0000256" key="1">
    <source>
        <dbReference type="SAM" id="MobiDB-lite"/>
    </source>
</evidence>
<reference evidence="2" key="1">
    <citation type="submission" date="2020-08" db="EMBL/GenBank/DDBJ databases">
        <title>Whole genome shotgun sequence of Actinocatenispora sera NBRC 101916.</title>
        <authorList>
            <person name="Komaki H."/>
            <person name="Tamura T."/>
        </authorList>
    </citation>
    <scope>NUCLEOTIDE SEQUENCE</scope>
    <source>
        <strain evidence="2">NBRC 101916</strain>
    </source>
</reference>
<dbReference type="EMBL" id="AP023354">
    <property type="protein sequence ID" value="BCJ28086.1"/>
    <property type="molecule type" value="Genomic_DNA"/>
</dbReference>
<evidence type="ECO:0000313" key="2">
    <source>
        <dbReference type="EMBL" id="BCJ28086.1"/>
    </source>
</evidence>
<gene>
    <name evidence="2" type="ORF">Asera_21940</name>
</gene>
<feature type="region of interest" description="Disordered" evidence="1">
    <location>
        <begin position="76"/>
        <end position="99"/>
    </location>
</feature>
<organism evidence="2 3">
    <name type="scientific">Actinocatenispora sera</name>
    <dbReference type="NCBI Taxonomy" id="390989"/>
    <lineage>
        <taxon>Bacteria</taxon>
        <taxon>Bacillati</taxon>
        <taxon>Actinomycetota</taxon>
        <taxon>Actinomycetes</taxon>
        <taxon>Micromonosporales</taxon>
        <taxon>Micromonosporaceae</taxon>
        <taxon>Actinocatenispora</taxon>
    </lineage>
</organism>